<protein>
    <submittedName>
        <fullName evidence="2">Uncharacterized protein</fullName>
    </submittedName>
</protein>
<sequence length="67" mass="7438">MSELSGGKEESKSEDMDARQNSVEASNDHEVSEMAGAYLEHARSGWNPSQAVELPTFRNLAELDRNK</sequence>
<feature type="region of interest" description="Disordered" evidence="1">
    <location>
        <begin position="1"/>
        <end position="36"/>
    </location>
</feature>
<keyword evidence="3" id="KW-1185">Reference proteome</keyword>
<dbReference type="OrthoDB" id="3649267at2759"/>
<accession>A0A6A6FJ20</accession>
<dbReference type="EMBL" id="ML992670">
    <property type="protein sequence ID" value="KAF2213371.1"/>
    <property type="molecule type" value="Genomic_DNA"/>
</dbReference>
<reference evidence="2" key="1">
    <citation type="journal article" date="2020" name="Stud. Mycol.">
        <title>101 Dothideomycetes genomes: a test case for predicting lifestyles and emergence of pathogens.</title>
        <authorList>
            <person name="Haridas S."/>
            <person name="Albert R."/>
            <person name="Binder M."/>
            <person name="Bloem J."/>
            <person name="Labutti K."/>
            <person name="Salamov A."/>
            <person name="Andreopoulos B."/>
            <person name="Baker S."/>
            <person name="Barry K."/>
            <person name="Bills G."/>
            <person name="Bluhm B."/>
            <person name="Cannon C."/>
            <person name="Castanera R."/>
            <person name="Culley D."/>
            <person name="Daum C."/>
            <person name="Ezra D."/>
            <person name="Gonzalez J."/>
            <person name="Henrissat B."/>
            <person name="Kuo A."/>
            <person name="Liang C."/>
            <person name="Lipzen A."/>
            <person name="Lutzoni F."/>
            <person name="Magnuson J."/>
            <person name="Mondo S."/>
            <person name="Nolan M."/>
            <person name="Ohm R."/>
            <person name="Pangilinan J."/>
            <person name="Park H.-J."/>
            <person name="Ramirez L."/>
            <person name="Alfaro M."/>
            <person name="Sun H."/>
            <person name="Tritt A."/>
            <person name="Yoshinaga Y."/>
            <person name="Zwiers L.-H."/>
            <person name="Turgeon B."/>
            <person name="Goodwin S."/>
            <person name="Spatafora J."/>
            <person name="Crous P."/>
            <person name="Grigoriev I."/>
        </authorList>
    </citation>
    <scope>NUCLEOTIDE SEQUENCE</scope>
    <source>
        <strain evidence="2">SCOH1-5</strain>
    </source>
</reference>
<proteinExistence type="predicted"/>
<evidence type="ECO:0000256" key="1">
    <source>
        <dbReference type="SAM" id="MobiDB-lite"/>
    </source>
</evidence>
<feature type="compositionally biased region" description="Basic and acidic residues" evidence="1">
    <location>
        <begin position="1"/>
        <end position="18"/>
    </location>
</feature>
<name>A0A6A6FJ20_9PEZI</name>
<dbReference type="Proteomes" id="UP000799539">
    <property type="component" value="Unassembled WGS sequence"/>
</dbReference>
<evidence type="ECO:0000313" key="3">
    <source>
        <dbReference type="Proteomes" id="UP000799539"/>
    </source>
</evidence>
<organism evidence="2 3">
    <name type="scientific">Cercospora zeae-maydis SCOH1-5</name>
    <dbReference type="NCBI Taxonomy" id="717836"/>
    <lineage>
        <taxon>Eukaryota</taxon>
        <taxon>Fungi</taxon>
        <taxon>Dikarya</taxon>
        <taxon>Ascomycota</taxon>
        <taxon>Pezizomycotina</taxon>
        <taxon>Dothideomycetes</taxon>
        <taxon>Dothideomycetidae</taxon>
        <taxon>Mycosphaerellales</taxon>
        <taxon>Mycosphaerellaceae</taxon>
        <taxon>Cercospora</taxon>
    </lineage>
</organism>
<gene>
    <name evidence="2" type="ORF">CERZMDRAFT_111089</name>
</gene>
<evidence type="ECO:0000313" key="2">
    <source>
        <dbReference type="EMBL" id="KAF2213371.1"/>
    </source>
</evidence>
<dbReference type="AlphaFoldDB" id="A0A6A6FJ20"/>